<dbReference type="EnsemblPlants" id="AET6Gv20798100.3">
    <property type="protein sequence ID" value="AET6Gv20798100.3"/>
    <property type="gene ID" value="AET6Gv20798100"/>
</dbReference>
<evidence type="ECO:0000313" key="1">
    <source>
        <dbReference type="EnsemblPlants" id="AET6Gv20798100.4"/>
    </source>
</evidence>
<sequence length="51" mass="6097">RSKRLWLDGFQKLSSVLTMKELSDLQEVMHGKELFIRTDIYEILLQDEDDI</sequence>
<proteinExistence type="predicted"/>
<name>A0A453PP54_AEGTS</name>
<dbReference type="Gramene" id="AET6Gv20798100.4">
    <property type="protein sequence ID" value="AET6Gv20798100.4"/>
    <property type="gene ID" value="AET6Gv20798100"/>
</dbReference>
<dbReference type="Gramene" id="AET6Gv20798100.5">
    <property type="protein sequence ID" value="AET6Gv20798100.5"/>
    <property type="gene ID" value="AET6Gv20798100"/>
</dbReference>
<keyword evidence="2" id="KW-1185">Reference proteome</keyword>
<reference evidence="2" key="2">
    <citation type="journal article" date="2017" name="Nat. Plants">
        <title>The Aegilops tauschii genome reveals multiple impacts of transposons.</title>
        <authorList>
            <person name="Zhao G."/>
            <person name="Zou C."/>
            <person name="Li K."/>
            <person name="Wang K."/>
            <person name="Li T."/>
            <person name="Gao L."/>
            <person name="Zhang X."/>
            <person name="Wang H."/>
            <person name="Yang Z."/>
            <person name="Liu X."/>
            <person name="Jiang W."/>
            <person name="Mao L."/>
            <person name="Kong X."/>
            <person name="Jiao Y."/>
            <person name="Jia J."/>
        </authorList>
    </citation>
    <scope>NUCLEOTIDE SEQUENCE [LARGE SCALE GENOMIC DNA]</scope>
    <source>
        <strain evidence="2">cv. AL8/78</strain>
    </source>
</reference>
<dbReference type="Gramene" id="AET6Gv20798100.3">
    <property type="protein sequence ID" value="AET6Gv20798100.3"/>
    <property type="gene ID" value="AET6Gv20798100"/>
</dbReference>
<reference evidence="1" key="3">
    <citation type="journal article" date="2017" name="Nature">
        <title>Genome sequence of the progenitor of the wheat D genome Aegilops tauschii.</title>
        <authorList>
            <person name="Luo M.C."/>
            <person name="Gu Y.Q."/>
            <person name="Puiu D."/>
            <person name="Wang H."/>
            <person name="Twardziok S.O."/>
            <person name="Deal K.R."/>
            <person name="Huo N."/>
            <person name="Zhu T."/>
            <person name="Wang L."/>
            <person name="Wang Y."/>
            <person name="McGuire P.E."/>
            <person name="Liu S."/>
            <person name="Long H."/>
            <person name="Ramasamy R.K."/>
            <person name="Rodriguez J.C."/>
            <person name="Van S.L."/>
            <person name="Yuan L."/>
            <person name="Wang Z."/>
            <person name="Xia Z."/>
            <person name="Xiao L."/>
            <person name="Anderson O.D."/>
            <person name="Ouyang S."/>
            <person name="Liang Y."/>
            <person name="Zimin A.V."/>
            <person name="Pertea G."/>
            <person name="Qi P."/>
            <person name="Bennetzen J.L."/>
            <person name="Dai X."/>
            <person name="Dawson M.W."/>
            <person name="Muller H.G."/>
            <person name="Kugler K."/>
            <person name="Rivarola-Duarte L."/>
            <person name="Spannagl M."/>
            <person name="Mayer K.F.X."/>
            <person name="Lu F.H."/>
            <person name="Bevan M.W."/>
            <person name="Leroy P."/>
            <person name="Li P."/>
            <person name="You F.M."/>
            <person name="Sun Q."/>
            <person name="Liu Z."/>
            <person name="Lyons E."/>
            <person name="Wicker T."/>
            <person name="Salzberg S.L."/>
            <person name="Devos K.M."/>
            <person name="Dvorak J."/>
        </authorList>
    </citation>
    <scope>NUCLEOTIDE SEQUENCE [LARGE SCALE GENOMIC DNA]</scope>
    <source>
        <strain evidence="1">cv. AL8/78</strain>
    </source>
</reference>
<dbReference type="EnsemblPlants" id="AET6Gv20798100.4">
    <property type="protein sequence ID" value="AET6Gv20798100.4"/>
    <property type="gene ID" value="AET6Gv20798100"/>
</dbReference>
<accession>A0A453PP54</accession>
<organism evidence="1 2">
    <name type="scientific">Aegilops tauschii subsp. strangulata</name>
    <name type="common">Goatgrass</name>
    <dbReference type="NCBI Taxonomy" id="200361"/>
    <lineage>
        <taxon>Eukaryota</taxon>
        <taxon>Viridiplantae</taxon>
        <taxon>Streptophyta</taxon>
        <taxon>Embryophyta</taxon>
        <taxon>Tracheophyta</taxon>
        <taxon>Spermatophyta</taxon>
        <taxon>Magnoliopsida</taxon>
        <taxon>Liliopsida</taxon>
        <taxon>Poales</taxon>
        <taxon>Poaceae</taxon>
        <taxon>BOP clade</taxon>
        <taxon>Pooideae</taxon>
        <taxon>Triticodae</taxon>
        <taxon>Triticeae</taxon>
        <taxon>Triticinae</taxon>
        <taxon>Aegilops</taxon>
    </lineage>
</organism>
<reference evidence="1" key="4">
    <citation type="submission" date="2019-03" db="UniProtKB">
        <authorList>
            <consortium name="EnsemblPlants"/>
        </authorList>
    </citation>
    <scope>IDENTIFICATION</scope>
</reference>
<reference evidence="1" key="5">
    <citation type="journal article" date="2021" name="G3 (Bethesda)">
        <title>Aegilops tauschii genome assembly Aet v5.0 features greater sequence contiguity and improved annotation.</title>
        <authorList>
            <person name="Wang L."/>
            <person name="Zhu T."/>
            <person name="Rodriguez J.C."/>
            <person name="Deal K.R."/>
            <person name="Dubcovsky J."/>
            <person name="McGuire P.E."/>
            <person name="Lux T."/>
            <person name="Spannagl M."/>
            <person name="Mayer K.F.X."/>
            <person name="Baldrich P."/>
            <person name="Meyers B.C."/>
            <person name="Huo N."/>
            <person name="Gu Y.Q."/>
            <person name="Zhou H."/>
            <person name="Devos K.M."/>
            <person name="Bennetzen J.L."/>
            <person name="Unver T."/>
            <person name="Budak H."/>
            <person name="Gulick P.J."/>
            <person name="Galiba G."/>
            <person name="Kalapos B."/>
            <person name="Nelson D.R."/>
            <person name="Li P."/>
            <person name="You F.M."/>
            <person name="Luo M.C."/>
            <person name="Dvorak J."/>
        </authorList>
    </citation>
    <scope>NUCLEOTIDE SEQUENCE [LARGE SCALE GENOMIC DNA]</scope>
    <source>
        <strain evidence="1">cv. AL8/78</strain>
    </source>
</reference>
<reference evidence="2" key="1">
    <citation type="journal article" date="2014" name="Science">
        <title>Ancient hybridizations among the ancestral genomes of bread wheat.</title>
        <authorList>
            <consortium name="International Wheat Genome Sequencing Consortium,"/>
            <person name="Marcussen T."/>
            <person name="Sandve S.R."/>
            <person name="Heier L."/>
            <person name="Spannagl M."/>
            <person name="Pfeifer M."/>
            <person name="Jakobsen K.S."/>
            <person name="Wulff B.B."/>
            <person name="Steuernagel B."/>
            <person name="Mayer K.F."/>
            <person name="Olsen O.A."/>
        </authorList>
    </citation>
    <scope>NUCLEOTIDE SEQUENCE [LARGE SCALE GENOMIC DNA]</scope>
    <source>
        <strain evidence="2">cv. AL8/78</strain>
    </source>
</reference>
<protein>
    <submittedName>
        <fullName evidence="1">Uncharacterized protein</fullName>
    </submittedName>
</protein>
<evidence type="ECO:0000313" key="2">
    <source>
        <dbReference type="Proteomes" id="UP000015105"/>
    </source>
</evidence>
<dbReference type="Proteomes" id="UP000015105">
    <property type="component" value="Chromosome 6D"/>
</dbReference>
<dbReference type="AlphaFoldDB" id="A0A453PP54"/>
<dbReference type="EnsemblPlants" id="AET6Gv20798100.5">
    <property type="protein sequence ID" value="AET6Gv20798100.5"/>
    <property type="gene ID" value="AET6Gv20798100"/>
</dbReference>